<comment type="caution">
    <text evidence="1">The sequence shown here is derived from an EMBL/GenBank/DDBJ whole genome shotgun (WGS) entry which is preliminary data.</text>
</comment>
<proteinExistence type="predicted"/>
<accession>A0ABT4Q8Y7</accession>
<evidence type="ECO:0000313" key="2">
    <source>
        <dbReference type="Proteomes" id="UP001527882"/>
    </source>
</evidence>
<protein>
    <submittedName>
        <fullName evidence="1">Uncharacterized protein</fullName>
    </submittedName>
</protein>
<sequence>MRAEPLRSERPAFASGPALPIIKPVLHTKPDAGSDAYSFKDAGSSLLEKAGDGVANVMVSHVIFSHINFLF</sequence>
<dbReference type="EMBL" id="JAQAGZ010000007">
    <property type="protein sequence ID" value="MCZ8513286.1"/>
    <property type="molecule type" value="Genomic_DNA"/>
</dbReference>
<dbReference type="Proteomes" id="UP001527882">
    <property type="component" value="Unassembled WGS sequence"/>
</dbReference>
<name>A0ABT4Q8Y7_9BACL</name>
<dbReference type="RefSeq" id="WP_269881777.1">
    <property type="nucleotide sequence ID" value="NZ_JAQAGZ010000007.1"/>
</dbReference>
<organism evidence="1 2">
    <name type="scientific">Paenibacillus gyeongsangnamensis</name>
    <dbReference type="NCBI Taxonomy" id="3388067"/>
    <lineage>
        <taxon>Bacteria</taxon>
        <taxon>Bacillati</taxon>
        <taxon>Bacillota</taxon>
        <taxon>Bacilli</taxon>
        <taxon>Bacillales</taxon>
        <taxon>Paenibacillaceae</taxon>
        <taxon>Paenibacillus</taxon>
    </lineage>
</organism>
<reference evidence="1 2" key="1">
    <citation type="submission" date="2022-12" db="EMBL/GenBank/DDBJ databases">
        <title>Draft genome sequence of Paenibacillus sp. dW9.</title>
        <authorList>
            <person name="Choi E.-W."/>
            <person name="Kim D.-U."/>
        </authorList>
    </citation>
    <scope>NUCLEOTIDE SEQUENCE [LARGE SCALE GENOMIC DNA]</scope>
    <source>
        <strain evidence="2">dW9</strain>
    </source>
</reference>
<keyword evidence="2" id="KW-1185">Reference proteome</keyword>
<gene>
    <name evidence="1" type="ORF">O9H85_12795</name>
</gene>
<evidence type="ECO:0000313" key="1">
    <source>
        <dbReference type="EMBL" id="MCZ8513286.1"/>
    </source>
</evidence>